<dbReference type="Gene3D" id="1.10.533.10">
    <property type="entry name" value="Death Domain, Fas"/>
    <property type="match status" value="1"/>
</dbReference>
<evidence type="ECO:0008006" key="3">
    <source>
        <dbReference type="Google" id="ProtNLM"/>
    </source>
</evidence>
<dbReference type="EMBL" id="CAXLJM020000030">
    <property type="protein sequence ID" value="CAL8097892.1"/>
    <property type="molecule type" value="Genomic_DNA"/>
</dbReference>
<dbReference type="InterPro" id="IPR011029">
    <property type="entry name" value="DEATH-like_dom_sf"/>
</dbReference>
<dbReference type="Proteomes" id="UP001642540">
    <property type="component" value="Unassembled WGS sequence"/>
</dbReference>
<comment type="caution">
    <text evidence="1">The sequence shown here is derived from an EMBL/GenBank/DDBJ whole genome shotgun (WGS) entry which is preliminary data.</text>
</comment>
<evidence type="ECO:0000313" key="2">
    <source>
        <dbReference type="Proteomes" id="UP001642540"/>
    </source>
</evidence>
<organism evidence="1 2">
    <name type="scientific">Orchesella dallaii</name>
    <dbReference type="NCBI Taxonomy" id="48710"/>
    <lineage>
        <taxon>Eukaryota</taxon>
        <taxon>Metazoa</taxon>
        <taxon>Ecdysozoa</taxon>
        <taxon>Arthropoda</taxon>
        <taxon>Hexapoda</taxon>
        <taxon>Collembola</taxon>
        <taxon>Entomobryomorpha</taxon>
        <taxon>Entomobryoidea</taxon>
        <taxon>Orchesellidae</taxon>
        <taxon>Orchesellinae</taxon>
        <taxon>Orchesella</taxon>
    </lineage>
</organism>
<reference evidence="1 2" key="1">
    <citation type="submission" date="2024-08" db="EMBL/GenBank/DDBJ databases">
        <authorList>
            <person name="Cucini C."/>
            <person name="Frati F."/>
        </authorList>
    </citation>
    <scope>NUCLEOTIDE SEQUENCE [LARGE SCALE GENOMIC DNA]</scope>
</reference>
<keyword evidence="2" id="KW-1185">Reference proteome</keyword>
<evidence type="ECO:0000313" key="1">
    <source>
        <dbReference type="EMBL" id="CAL8097892.1"/>
    </source>
</evidence>
<name>A0ABP1QC76_9HEXA</name>
<gene>
    <name evidence="1" type="ORF">ODALV1_LOCUS9775</name>
</gene>
<accession>A0ABP1QC76</accession>
<protein>
    <recommendedName>
        <fullName evidence="3">CARD domain-containing protein</fullName>
    </recommendedName>
</protein>
<dbReference type="SUPFAM" id="SSF47986">
    <property type="entry name" value="DEATH domain"/>
    <property type="match status" value="1"/>
</dbReference>
<sequence length="94" mass="11120">MEDWQRSYIVQNKQSLAINTKCNNEFIKILIQNEVLRHKDAKLLAQFEDEHAKSLELYEILMSKREAYRMLMRALGRTGQSEAFTMLLDGLRDQ</sequence>
<proteinExistence type="predicted"/>